<dbReference type="InterPro" id="IPR000504">
    <property type="entry name" value="RRM_dom"/>
</dbReference>
<feature type="domain" description="RRM" evidence="3">
    <location>
        <begin position="3"/>
        <end position="76"/>
    </location>
</feature>
<dbReference type="Proteomes" id="UP000245884">
    <property type="component" value="Unassembled WGS sequence"/>
</dbReference>
<keyword evidence="5" id="KW-1185">Reference proteome</keyword>
<dbReference type="InterPro" id="IPR012677">
    <property type="entry name" value="Nucleotide-bd_a/b_plait_sf"/>
</dbReference>
<name>A0A316UWC7_9BASI</name>
<dbReference type="RefSeq" id="XP_025364201.1">
    <property type="nucleotide sequence ID" value="XM_025505474.1"/>
</dbReference>
<organism evidence="4 5">
    <name type="scientific">Jaminaea rosea</name>
    <dbReference type="NCBI Taxonomy" id="1569628"/>
    <lineage>
        <taxon>Eukaryota</taxon>
        <taxon>Fungi</taxon>
        <taxon>Dikarya</taxon>
        <taxon>Basidiomycota</taxon>
        <taxon>Ustilaginomycotina</taxon>
        <taxon>Exobasidiomycetes</taxon>
        <taxon>Microstromatales</taxon>
        <taxon>Microstromatales incertae sedis</taxon>
        <taxon>Jaminaea</taxon>
    </lineage>
</organism>
<proteinExistence type="predicted"/>
<evidence type="ECO:0000313" key="5">
    <source>
        <dbReference type="Proteomes" id="UP000245884"/>
    </source>
</evidence>
<dbReference type="STRING" id="1569628.A0A316UWC7"/>
<feature type="compositionally biased region" description="Low complexity" evidence="2">
    <location>
        <begin position="211"/>
        <end position="228"/>
    </location>
</feature>
<dbReference type="PANTHER" id="PTHR32343">
    <property type="entry name" value="SERINE/ARGININE-RICH SPLICING FACTOR"/>
    <property type="match status" value="1"/>
</dbReference>
<dbReference type="Gene3D" id="3.30.70.330">
    <property type="match status" value="1"/>
</dbReference>
<dbReference type="SUPFAM" id="SSF54928">
    <property type="entry name" value="RNA-binding domain, RBD"/>
    <property type="match status" value="1"/>
</dbReference>
<dbReference type="PANTHER" id="PTHR32343:SF10">
    <property type="entry name" value="RNA-BINDING REGION RNP-1 DOMAIN-CONTAINING PROTEIN"/>
    <property type="match status" value="1"/>
</dbReference>
<protein>
    <recommendedName>
        <fullName evidence="3">RRM domain-containing protein</fullName>
    </recommendedName>
</protein>
<dbReference type="SMART" id="SM00360">
    <property type="entry name" value="RRM"/>
    <property type="match status" value="1"/>
</dbReference>
<feature type="region of interest" description="Disordered" evidence="2">
    <location>
        <begin position="73"/>
        <end position="104"/>
    </location>
</feature>
<feature type="region of interest" description="Disordered" evidence="2">
    <location>
        <begin position="157"/>
        <end position="228"/>
    </location>
</feature>
<evidence type="ECO:0000256" key="2">
    <source>
        <dbReference type="SAM" id="MobiDB-lite"/>
    </source>
</evidence>
<dbReference type="AlphaFoldDB" id="A0A316UWC7"/>
<dbReference type="OrthoDB" id="7763451at2759"/>
<evidence type="ECO:0000313" key="4">
    <source>
        <dbReference type="EMBL" id="PWN29589.1"/>
    </source>
</evidence>
<dbReference type="InterPro" id="IPR035979">
    <property type="entry name" value="RBD_domain_sf"/>
</dbReference>
<keyword evidence="1" id="KW-0694">RNA-binding</keyword>
<dbReference type="Pfam" id="PF00076">
    <property type="entry name" value="RRM_1"/>
    <property type="match status" value="1"/>
</dbReference>
<feature type="compositionally biased region" description="Low complexity" evidence="2">
    <location>
        <begin position="73"/>
        <end position="98"/>
    </location>
</feature>
<dbReference type="GO" id="GO:0003723">
    <property type="term" value="F:RNA binding"/>
    <property type="evidence" value="ECO:0007669"/>
    <property type="project" value="UniProtKB-UniRule"/>
</dbReference>
<feature type="compositionally biased region" description="Basic and acidic residues" evidence="2">
    <location>
        <begin position="286"/>
        <end position="298"/>
    </location>
</feature>
<feature type="region of interest" description="Disordered" evidence="2">
    <location>
        <begin position="286"/>
        <end position="316"/>
    </location>
</feature>
<dbReference type="GeneID" id="37027297"/>
<gene>
    <name evidence="4" type="ORF">BDZ90DRAFT_230452</name>
</gene>
<evidence type="ECO:0000256" key="1">
    <source>
        <dbReference type="PROSITE-ProRule" id="PRU00176"/>
    </source>
</evidence>
<feature type="compositionally biased region" description="Low complexity" evidence="2">
    <location>
        <begin position="164"/>
        <end position="200"/>
    </location>
</feature>
<sequence>MSTTVTVTNISANTAKKSIEDFFSFCGSVNSIDVSPDGDKQKATITFAKESAASTAAMLHGGSLDGSPLTVHAPGAASATAPSATAAGTAAPGSTTPTNSMGQEDKPRTAIVAEILAHGYHVSDEVTSRAIALDNQHGLSERFKSYLSTLDRQLGERVVKGSSKEPTTTKTEGTPSGPAAASSAAEKDATATPLPGTTAGQEDKFTTTVPAPDSAGEAAATAGTAQQPSLIRHVQAQVQSQLDRPEVKSRTDFVWAKMTDYYNSLMNQPRIHDLYTKTTKSVSDVHEEAKRIADERKRGGASGAAGTNAPVTTAAK</sequence>
<accession>A0A316UWC7</accession>
<evidence type="ECO:0000259" key="3">
    <source>
        <dbReference type="PROSITE" id="PS50102"/>
    </source>
</evidence>
<reference evidence="4 5" key="1">
    <citation type="journal article" date="2018" name="Mol. Biol. Evol.">
        <title>Broad Genomic Sampling Reveals a Smut Pathogenic Ancestry of the Fungal Clade Ustilaginomycotina.</title>
        <authorList>
            <person name="Kijpornyongpan T."/>
            <person name="Mondo S.J."/>
            <person name="Barry K."/>
            <person name="Sandor L."/>
            <person name="Lee J."/>
            <person name="Lipzen A."/>
            <person name="Pangilinan J."/>
            <person name="LaButti K."/>
            <person name="Hainaut M."/>
            <person name="Henrissat B."/>
            <person name="Grigoriev I.V."/>
            <person name="Spatafora J.W."/>
            <person name="Aime M.C."/>
        </authorList>
    </citation>
    <scope>NUCLEOTIDE SEQUENCE [LARGE SCALE GENOMIC DNA]</scope>
    <source>
        <strain evidence="4 5">MCA 5214</strain>
    </source>
</reference>
<dbReference type="PROSITE" id="PS50102">
    <property type="entry name" value="RRM"/>
    <property type="match status" value="1"/>
</dbReference>
<dbReference type="EMBL" id="KZ819663">
    <property type="protein sequence ID" value="PWN29589.1"/>
    <property type="molecule type" value="Genomic_DNA"/>
</dbReference>